<dbReference type="PANTHER" id="PTHR48100">
    <property type="entry name" value="BROAD-SPECIFICITY PHOSPHATASE YOR283W-RELATED"/>
    <property type="match status" value="1"/>
</dbReference>
<evidence type="ECO:0000313" key="5">
    <source>
        <dbReference type="Proteomes" id="UP001189429"/>
    </source>
</evidence>
<organism evidence="4 5">
    <name type="scientific">Prorocentrum cordatum</name>
    <dbReference type="NCBI Taxonomy" id="2364126"/>
    <lineage>
        <taxon>Eukaryota</taxon>
        <taxon>Sar</taxon>
        <taxon>Alveolata</taxon>
        <taxon>Dinophyceae</taxon>
        <taxon>Prorocentrales</taxon>
        <taxon>Prorocentraceae</taxon>
        <taxon>Prorocentrum</taxon>
    </lineage>
</organism>
<comment type="caution">
    <text evidence="4">The sequence shown here is derived from an EMBL/GenBank/DDBJ whole genome shotgun (WGS) entry which is preliminary data.</text>
</comment>
<dbReference type="InterPro" id="IPR020103">
    <property type="entry name" value="PsdUridine_synth_cat_dom_sf"/>
</dbReference>
<dbReference type="InterPro" id="IPR042092">
    <property type="entry name" value="PsdUridine_s_RsuA/RluB/E/F_cat"/>
</dbReference>
<accession>A0ABN9TTB5</accession>
<dbReference type="Gene3D" id="3.30.70.580">
    <property type="entry name" value="Pseudouridine synthase I, catalytic domain, N-terminal subdomain"/>
    <property type="match status" value="1"/>
</dbReference>
<keyword evidence="5" id="KW-1185">Reference proteome</keyword>
<dbReference type="InterPro" id="IPR013078">
    <property type="entry name" value="His_Pase_superF_clade-1"/>
</dbReference>
<dbReference type="Proteomes" id="UP001189429">
    <property type="component" value="Unassembled WGS sequence"/>
</dbReference>
<evidence type="ECO:0000259" key="3">
    <source>
        <dbReference type="Pfam" id="PF00849"/>
    </source>
</evidence>
<dbReference type="Pfam" id="PF00849">
    <property type="entry name" value="PseudoU_synth_2"/>
    <property type="match status" value="1"/>
</dbReference>
<dbReference type="InterPro" id="IPR050275">
    <property type="entry name" value="PGM_Phosphatase"/>
</dbReference>
<feature type="region of interest" description="Disordered" evidence="2">
    <location>
        <begin position="18"/>
        <end position="51"/>
    </location>
</feature>
<feature type="compositionally biased region" description="Low complexity" evidence="2">
    <location>
        <begin position="705"/>
        <end position="718"/>
    </location>
</feature>
<feature type="compositionally biased region" description="Basic and acidic residues" evidence="2">
    <location>
        <begin position="1106"/>
        <end position="1115"/>
    </location>
</feature>
<proteinExistence type="predicted"/>
<feature type="compositionally biased region" description="Gly residues" evidence="2">
    <location>
        <begin position="365"/>
        <end position="381"/>
    </location>
</feature>
<dbReference type="InterPro" id="IPR029033">
    <property type="entry name" value="His_PPase_superfam"/>
</dbReference>
<evidence type="ECO:0000313" key="4">
    <source>
        <dbReference type="EMBL" id="CAK0849089.1"/>
    </source>
</evidence>
<reference evidence="4" key="1">
    <citation type="submission" date="2023-10" db="EMBL/GenBank/DDBJ databases">
        <authorList>
            <person name="Chen Y."/>
            <person name="Shah S."/>
            <person name="Dougan E. K."/>
            <person name="Thang M."/>
            <person name="Chan C."/>
        </authorList>
    </citation>
    <scope>NUCLEOTIDE SEQUENCE [LARGE SCALE GENOMIC DNA]</scope>
</reference>
<feature type="region of interest" description="Disordered" evidence="2">
    <location>
        <begin position="675"/>
        <end position="742"/>
    </location>
</feature>
<dbReference type="EMBL" id="CAUYUJ010015032">
    <property type="protein sequence ID" value="CAK0849089.1"/>
    <property type="molecule type" value="Genomic_DNA"/>
</dbReference>
<feature type="compositionally biased region" description="Basic and acidic residues" evidence="2">
    <location>
        <begin position="338"/>
        <end position="357"/>
    </location>
</feature>
<gene>
    <name evidence="4" type="ORF">PCOR1329_LOCUS41859</name>
</gene>
<feature type="compositionally biased region" description="Low complexity" evidence="2">
    <location>
        <begin position="679"/>
        <end position="697"/>
    </location>
</feature>
<feature type="region of interest" description="Disordered" evidence="2">
    <location>
        <begin position="1074"/>
        <end position="1135"/>
    </location>
</feature>
<dbReference type="Gene3D" id="3.30.70.1560">
    <property type="entry name" value="Alpha-L RNA-binding motif"/>
    <property type="match status" value="1"/>
</dbReference>
<dbReference type="CDD" id="cd07067">
    <property type="entry name" value="HP_PGM_like"/>
    <property type="match status" value="1"/>
</dbReference>
<keyword evidence="1" id="KW-0413">Isomerase</keyword>
<dbReference type="InterPro" id="IPR020094">
    <property type="entry name" value="TruA/RsuA/RluB/E/F_N"/>
</dbReference>
<sequence>MRVAAEACLALLQPVSRADGGAAEGPGGPAQGRPVLLTSGGGRRGNASSASIARDWKGGDADVFAFFKPKPMVTDLVHGGMGKVARAMSEEALHVLKPVGQLDKNTTGLMLFTNSGRLAEHLNSHVSKRYRVWYYGWQLPGTGRSMQLDSEQISALFSGVFLEREQVHVRCEGFEHGKSEELDAVPHASGQVLRKFLFSADIAVSCGLFHVVKRLFQLATGRPVRGLRRVQAADPPGALGVDWREASSDCLADRASEGADGARSADVAHQRSVAAFASMVAEGDVLPGPKFPVGGCGACGESGNRASRLKCRGCGATAPARIQQDARAAAAKVRPGGRRPDASGEQSRSEKELKDLKAQLASLTKGGGGCAGSSGGSGGGYSRPTSSTTGGDLSYAQVLVFLRGHGIDTSTIAKVEEAKVRKLDSKPPAALAARRRVDATRKVGKLEERLQQFEAPQRELRRIVEETTAQPRRRPSVLLGLPASPLAVPPVARLAALREGPGHLGPAPPARAGLEPENFRAEAARRAASCGAARRQQAVGGSAGRAEGAACPATGAASSAASTSGQAVGLADFLRANAVDLEWPSFGFDVAAEGQTVSRRVSSAVTACGSGTVCIGFLGWTSWPIYRRGDVIGRVAEWPAKLSLESPSCAACGAGHEVATPPRQRCGPLPAGCGDGKPPAGAEGARAAAAAARPEGGSAAGGDGEPAAGDEGAAAATARPEDGCAAGGYGEPAAGGASEGGAEHRSARLRIELRELKVKGGASSPLGALSAALNELPEHSVVTRKLESKAASLEITFQLLQLEAMAGRRTVYFVRHAESEWNVAKSSRNLYDMVRTTDHPLSDRGLRQAEELSARAAAAADQGDPHGTALHQADVVYVSPLTRTVQTAVILLGSLVKADQGPRELVLMANARERQGLGGMDTRSRKIGLKIVESSFDSTKLLYANHKCANVDDDVKEVFKPLRFDVLEVLDRWWCETTKESDAQMQERLREFMAQLMYSPCRTVVVVGHSLFFREVFRVFLSKEFADGSPELARALRGSKLANCGVACLHLEPARGLADGPITHVELVLGSQVESARAEGEASPSKTRQKVPARLPSPTPSDETEDSGKAADHRLGAGAEDETEARGRPSSTALT</sequence>
<feature type="region of interest" description="Disordered" evidence="2">
    <location>
        <begin position="325"/>
        <end position="389"/>
    </location>
</feature>
<dbReference type="SUPFAM" id="SSF55120">
    <property type="entry name" value="Pseudouridine synthase"/>
    <property type="match status" value="1"/>
</dbReference>
<dbReference type="SMART" id="SM00855">
    <property type="entry name" value="PGAM"/>
    <property type="match status" value="1"/>
</dbReference>
<feature type="domain" description="Pseudouridine synthase RsuA/RluA-like" evidence="3">
    <location>
        <begin position="88"/>
        <end position="178"/>
    </location>
</feature>
<evidence type="ECO:0000256" key="1">
    <source>
        <dbReference type="ARBA" id="ARBA00023235"/>
    </source>
</evidence>
<evidence type="ECO:0000256" key="2">
    <source>
        <dbReference type="SAM" id="MobiDB-lite"/>
    </source>
</evidence>
<protein>
    <recommendedName>
        <fullName evidence="3">Pseudouridine synthase RsuA/RluA-like domain-containing protein</fullName>
    </recommendedName>
</protein>
<name>A0ABN9TTB5_9DINO</name>
<feature type="compositionally biased region" description="Low complexity" evidence="2">
    <location>
        <begin position="325"/>
        <end position="334"/>
    </location>
</feature>
<dbReference type="InterPro" id="IPR006145">
    <property type="entry name" value="PsdUridine_synth_RsuA/RluA"/>
</dbReference>
<dbReference type="Gene3D" id="3.40.50.1240">
    <property type="entry name" value="Phosphoglycerate mutase-like"/>
    <property type="match status" value="1"/>
</dbReference>
<dbReference type="PANTHER" id="PTHR48100:SF33">
    <property type="entry name" value="PEPTIDASE S54 RHOMBOID DOMAIN-CONTAINING PROTEIN"/>
    <property type="match status" value="1"/>
</dbReference>
<dbReference type="SUPFAM" id="SSF53254">
    <property type="entry name" value="Phosphoglycerate mutase-like"/>
    <property type="match status" value="1"/>
</dbReference>
<dbReference type="Pfam" id="PF00300">
    <property type="entry name" value="His_Phos_1"/>
    <property type="match status" value="1"/>
</dbReference>